<feature type="transmembrane region" description="Helical" evidence="5">
    <location>
        <begin position="62"/>
        <end position="84"/>
    </location>
</feature>
<evidence type="ECO:0000256" key="1">
    <source>
        <dbReference type="ARBA" id="ARBA00004141"/>
    </source>
</evidence>
<comment type="subcellular location">
    <subcellularLocation>
        <location evidence="1">Membrane</location>
        <topology evidence="1">Multi-pass membrane protein</topology>
    </subcellularLocation>
</comment>
<dbReference type="InterPro" id="IPR051533">
    <property type="entry name" value="WaaL-like"/>
</dbReference>
<dbReference type="GO" id="GO:0016020">
    <property type="term" value="C:membrane"/>
    <property type="evidence" value="ECO:0007669"/>
    <property type="project" value="UniProtKB-SubCell"/>
</dbReference>
<comment type="caution">
    <text evidence="7">The sequence shown here is derived from an EMBL/GenBank/DDBJ whole genome shotgun (WGS) entry which is preliminary data.</text>
</comment>
<evidence type="ECO:0000313" key="8">
    <source>
        <dbReference type="Proteomes" id="UP000298218"/>
    </source>
</evidence>
<evidence type="ECO:0000256" key="5">
    <source>
        <dbReference type="SAM" id="Phobius"/>
    </source>
</evidence>
<keyword evidence="8" id="KW-1185">Reference proteome</keyword>
<evidence type="ECO:0000256" key="2">
    <source>
        <dbReference type="ARBA" id="ARBA00022692"/>
    </source>
</evidence>
<accession>A0A4Y8KQI7</accession>
<dbReference type="SUPFAM" id="SSF48452">
    <property type="entry name" value="TPR-like"/>
    <property type="match status" value="1"/>
</dbReference>
<dbReference type="Proteomes" id="UP000298218">
    <property type="component" value="Unassembled WGS sequence"/>
</dbReference>
<evidence type="ECO:0000256" key="3">
    <source>
        <dbReference type="ARBA" id="ARBA00022989"/>
    </source>
</evidence>
<evidence type="ECO:0000256" key="4">
    <source>
        <dbReference type="ARBA" id="ARBA00023136"/>
    </source>
</evidence>
<dbReference type="EMBL" id="SOHQ01000022">
    <property type="protein sequence ID" value="TFD79527.1"/>
    <property type="molecule type" value="Genomic_DNA"/>
</dbReference>
<evidence type="ECO:0000259" key="6">
    <source>
        <dbReference type="Pfam" id="PF04932"/>
    </source>
</evidence>
<reference evidence="7 8" key="1">
    <citation type="submission" date="2019-03" db="EMBL/GenBank/DDBJ databases">
        <title>Genomics of glacier-inhabiting Cryobacterium strains.</title>
        <authorList>
            <person name="Liu Q."/>
            <person name="Xin Y.-H."/>
        </authorList>
    </citation>
    <scope>NUCLEOTIDE SEQUENCE [LARGE SCALE GENOMIC DNA]</scope>
    <source>
        <strain evidence="7 8">CGMCC 1.4292</strain>
    </source>
</reference>
<dbReference type="PANTHER" id="PTHR37422:SF13">
    <property type="entry name" value="LIPOPOLYSACCHARIDE BIOSYNTHESIS PROTEIN PA4999-RELATED"/>
    <property type="match status" value="1"/>
</dbReference>
<dbReference type="OrthoDB" id="5121366at2"/>
<protein>
    <recommendedName>
        <fullName evidence="6">O-antigen ligase-related domain-containing protein</fullName>
    </recommendedName>
</protein>
<gene>
    <name evidence="7" type="ORF">E3T53_07410</name>
</gene>
<organism evidence="7 8">
    <name type="scientific">Cryobacterium psychrophilum</name>
    <dbReference type="NCBI Taxonomy" id="41988"/>
    <lineage>
        <taxon>Bacteria</taxon>
        <taxon>Bacillati</taxon>
        <taxon>Actinomycetota</taxon>
        <taxon>Actinomycetes</taxon>
        <taxon>Micrococcales</taxon>
        <taxon>Microbacteriaceae</taxon>
        <taxon>Cryobacterium</taxon>
    </lineage>
</organism>
<feature type="domain" description="O-antigen ligase-related" evidence="6">
    <location>
        <begin position="32"/>
        <end position="171"/>
    </location>
</feature>
<dbReference type="InterPro" id="IPR007016">
    <property type="entry name" value="O-antigen_ligase-rel_domated"/>
</dbReference>
<dbReference type="AlphaFoldDB" id="A0A4Y8KQI7"/>
<dbReference type="InterPro" id="IPR011990">
    <property type="entry name" value="TPR-like_helical_dom_sf"/>
</dbReference>
<dbReference type="Pfam" id="PF04932">
    <property type="entry name" value="Wzy_C"/>
    <property type="match status" value="1"/>
</dbReference>
<feature type="transmembrane region" description="Helical" evidence="5">
    <location>
        <begin position="28"/>
        <end position="50"/>
    </location>
</feature>
<keyword evidence="3 5" id="KW-1133">Transmembrane helix</keyword>
<evidence type="ECO:0000313" key="7">
    <source>
        <dbReference type="EMBL" id="TFD79527.1"/>
    </source>
</evidence>
<feature type="transmembrane region" description="Helical" evidence="5">
    <location>
        <begin position="195"/>
        <end position="217"/>
    </location>
</feature>
<proteinExistence type="predicted"/>
<keyword evidence="2 5" id="KW-0812">Transmembrane</keyword>
<dbReference type="PANTHER" id="PTHR37422">
    <property type="entry name" value="TEICHURONIC ACID BIOSYNTHESIS PROTEIN TUAE"/>
    <property type="match status" value="1"/>
</dbReference>
<dbReference type="Gene3D" id="1.25.40.10">
    <property type="entry name" value="Tetratricopeptide repeat domain"/>
    <property type="match status" value="1"/>
</dbReference>
<keyword evidence="4 5" id="KW-0472">Membrane</keyword>
<feature type="transmembrane region" description="Helical" evidence="5">
    <location>
        <begin position="223"/>
        <end position="242"/>
    </location>
</feature>
<name>A0A4Y8KQI7_9MICO</name>
<sequence length="421" mass="43806">MAVPRAHRWPLGWPSRGPRRWPHSRHRLGLPGGVLAIAVVAVVIGVSEIIRLARGGKRCELLRFLGIAGGALVLLGGAMLAVPLTRSRLLGSSPLSASSVEDRFGMWSESLKLLASRPFSGVGPGGFAVAIVAEHDRSWHARVGSDMTLDSPHNWLIQVALDGGVFYLAVILAIAVGIVVVALRRWRGLSAAGNLGGADFVIGALAAVAAYAVALLTHFTAPATAIFTALLCGVLISADAATGFRARPLFASHRSAWRRARTVLLAVWLAWLVLVAGAEVSLQDGLAATRTGDVVAAQTAFTRAQSFRRWDADVTSIAAQSFTAAAAGGLPGAAPEALSWGERARASLPDNVSAAKALAAARQISGDLPGAEATLRELAKLAPFDASVARQLGEVLMMQGKGAAADREYTRAAGLPDASAR</sequence>
<feature type="transmembrane region" description="Helical" evidence="5">
    <location>
        <begin position="263"/>
        <end position="282"/>
    </location>
</feature>
<feature type="transmembrane region" description="Helical" evidence="5">
    <location>
        <begin position="164"/>
        <end position="183"/>
    </location>
</feature>